<protein>
    <submittedName>
        <fullName evidence="1">Uncharacterized protein</fullName>
    </submittedName>
</protein>
<evidence type="ECO:0000313" key="1">
    <source>
        <dbReference type="EMBL" id="CAH1984761.1"/>
    </source>
</evidence>
<dbReference type="EMBL" id="CAKOFQ010006962">
    <property type="protein sequence ID" value="CAH1984761.1"/>
    <property type="molecule type" value="Genomic_DNA"/>
</dbReference>
<comment type="caution">
    <text evidence="1">The sequence shown here is derived from an EMBL/GenBank/DDBJ whole genome shotgun (WGS) entry which is preliminary data.</text>
</comment>
<evidence type="ECO:0000313" key="2">
    <source>
        <dbReference type="Proteomes" id="UP001152888"/>
    </source>
</evidence>
<dbReference type="AlphaFoldDB" id="A0A9P0L1R0"/>
<organism evidence="1 2">
    <name type="scientific">Acanthoscelides obtectus</name>
    <name type="common">Bean weevil</name>
    <name type="synonym">Bruchus obtectus</name>
    <dbReference type="NCBI Taxonomy" id="200917"/>
    <lineage>
        <taxon>Eukaryota</taxon>
        <taxon>Metazoa</taxon>
        <taxon>Ecdysozoa</taxon>
        <taxon>Arthropoda</taxon>
        <taxon>Hexapoda</taxon>
        <taxon>Insecta</taxon>
        <taxon>Pterygota</taxon>
        <taxon>Neoptera</taxon>
        <taxon>Endopterygota</taxon>
        <taxon>Coleoptera</taxon>
        <taxon>Polyphaga</taxon>
        <taxon>Cucujiformia</taxon>
        <taxon>Chrysomeloidea</taxon>
        <taxon>Chrysomelidae</taxon>
        <taxon>Bruchinae</taxon>
        <taxon>Bruchini</taxon>
        <taxon>Acanthoscelides</taxon>
    </lineage>
</organism>
<reference evidence="1" key="1">
    <citation type="submission" date="2022-03" db="EMBL/GenBank/DDBJ databases">
        <authorList>
            <person name="Sayadi A."/>
        </authorList>
    </citation>
    <scope>NUCLEOTIDE SEQUENCE</scope>
</reference>
<accession>A0A9P0L1R0</accession>
<keyword evidence="2" id="KW-1185">Reference proteome</keyword>
<dbReference type="Proteomes" id="UP001152888">
    <property type="component" value="Unassembled WGS sequence"/>
</dbReference>
<name>A0A9P0L1R0_ACAOB</name>
<proteinExistence type="predicted"/>
<gene>
    <name evidence="1" type="ORF">ACAOBT_LOCUS16299</name>
</gene>
<sequence length="34" mass="3865">MSEPENGVSPTSSFWMKPNLRKGKNFDVLKALQQ</sequence>